<dbReference type="Proteomes" id="UP000278149">
    <property type="component" value="Unassembled WGS sequence"/>
</dbReference>
<protein>
    <recommendedName>
        <fullName evidence="4">Proteasome assembly chaperone family protein</fullName>
    </recommendedName>
</protein>
<dbReference type="EMBL" id="RCOR01000018">
    <property type="protein sequence ID" value="RSN69614.1"/>
    <property type="molecule type" value="Genomic_DNA"/>
</dbReference>
<dbReference type="InterPro" id="IPR038389">
    <property type="entry name" value="PSMG2_sf"/>
</dbReference>
<dbReference type="PANTHER" id="PTHR35610:SF7">
    <property type="entry name" value="3-ISOPROPYLMALATE DEHYDRATASE"/>
    <property type="match status" value="1"/>
</dbReference>
<feature type="coiled-coil region" evidence="1">
    <location>
        <begin position="200"/>
        <end position="234"/>
    </location>
</feature>
<reference evidence="2 3" key="1">
    <citation type="submission" date="2018-10" db="EMBL/GenBank/DDBJ databases">
        <title>Co-occurring genomic capacity for anaerobic methane metabolism and dissimilatory sulfite reduction discovered in the Korarchaeota.</title>
        <authorList>
            <person name="Mckay L.J."/>
            <person name="Dlakic M."/>
            <person name="Fields M.W."/>
            <person name="Delmont T.O."/>
            <person name="Eren A.M."/>
            <person name="Jay Z.J."/>
            <person name="Klingelsmith K.B."/>
            <person name="Rusch D.B."/>
            <person name="Inskeep W.P."/>
        </authorList>
    </citation>
    <scope>NUCLEOTIDE SEQUENCE [LARGE SCALE GENOMIC DNA]</scope>
    <source>
        <strain evidence="2 3">WS</strain>
    </source>
</reference>
<dbReference type="AlphaFoldDB" id="A0A3R9QRB4"/>
<dbReference type="SUPFAM" id="SSF159659">
    <property type="entry name" value="Cgl1923-like"/>
    <property type="match status" value="1"/>
</dbReference>
<evidence type="ECO:0000256" key="1">
    <source>
        <dbReference type="SAM" id="Coils"/>
    </source>
</evidence>
<evidence type="ECO:0008006" key="4">
    <source>
        <dbReference type="Google" id="ProtNLM"/>
    </source>
</evidence>
<dbReference type="PANTHER" id="PTHR35610">
    <property type="entry name" value="3-ISOPROPYLMALATE DEHYDRATASE-RELATED"/>
    <property type="match status" value="1"/>
</dbReference>
<dbReference type="Pfam" id="PF09754">
    <property type="entry name" value="PAC2"/>
    <property type="match status" value="1"/>
</dbReference>
<dbReference type="InterPro" id="IPR019151">
    <property type="entry name" value="Proteasome_assmbl_chaperone_2"/>
</dbReference>
<accession>A0A3R9QRB4</accession>
<comment type="caution">
    <text evidence="2">The sequence shown here is derived from an EMBL/GenBank/DDBJ whole genome shotgun (WGS) entry which is preliminary data.</text>
</comment>
<keyword evidence="1" id="KW-0175">Coiled coil</keyword>
<organism evidence="2 3">
    <name type="scientific">Candidatus Korarchaeum cryptofilum</name>
    <dbReference type="NCBI Taxonomy" id="498846"/>
    <lineage>
        <taxon>Archaea</taxon>
        <taxon>Thermoproteota</taxon>
        <taxon>Candidatus Korarchaeia</taxon>
        <taxon>Candidatus Korarchaeales</taxon>
        <taxon>Candidatus Korarchaeaceae</taxon>
        <taxon>Candidatus Korarchaeum</taxon>
    </lineage>
</organism>
<evidence type="ECO:0000313" key="2">
    <source>
        <dbReference type="EMBL" id="RSN69614.1"/>
    </source>
</evidence>
<gene>
    <name evidence="2" type="ORF">D9Q81_03155</name>
</gene>
<dbReference type="Gene3D" id="3.40.50.10900">
    <property type="entry name" value="PAC-like subunit"/>
    <property type="match status" value="1"/>
</dbReference>
<proteinExistence type="predicted"/>
<name>A0A3R9QRB4_9CREN</name>
<evidence type="ECO:0000313" key="3">
    <source>
        <dbReference type="Proteomes" id="UP000278149"/>
    </source>
</evidence>
<sequence length="251" mass="27173">MGYMELIKLKDVRPKNPVLVQGVPGLGLVGKIAANYLIESLESEKIAAIYSDYLPLPDGSSGVRIEEEDIIPPSYDLYLAKGDNLDLIILTSEVQPTIFGQYEIGELVLDYAIQLGVKIVITMGGYVPGSPEVKGVFACSNDEEFMKKLNEVGVKPLTGGYVTGAAGLLVGLADLKGLTSACLLGTTNGAFPDPKASKMVLEALSKLFKFEIDLEKLEKEAEIAAEVMKEEVKLPETEIYKEEEKGLPYHG</sequence>